<dbReference type="SUPFAM" id="SSF52172">
    <property type="entry name" value="CheY-like"/>
    <property type="match status" value="2"/>
</dbReference>
<evidence type="ECO:0000313" key="6">
    <source>
        <dbReference type="EMBL" id="SOC42939.1"/>
    </source>
</evidence>
<feature type="domain" description="GGDEF" evidence="5">
    <location>
        <begin position="303"/>
        <end position="435"/>
    </location>
</feature>
<keyword evidence="3" id="KW-0597">Phosphoprotein</keyword>
<gene>
    <name evidence="6" type="ORF">SAMN05892877_110219</name>
</gene>
<evidence type="ECO:0000256" key="2">
    <source>
        <dbReference type="ARBA" id="ARBA00034247"/>
    </source>
</evidence>
<evidence type="ECO:0000256" key="1">
    <source>
        <dbReference type="ARBA" id="ARBA00012528"/>
    </source>
</evidence>
<comment type="catalytic activity">
    <reaction evidence="2">
        <text>2 GTP = 3',3'-c-di-GMP + 2 diphosphate</text>
        <dbReference type="Rhea" id="RHEA:24898"/>
        <dbReference type="ChEBI" id="CHEBI:33019"/>
        <dbReference type="ChEBI" id="CHEBI:37565"/>
        <dbReference type="ChEBI" id="CHEBI:58805"/>
        <dbReference type="EC" id="2.7.7.65"/>
    </reaction>
</comment>
<sequence length="448" mass="49756">MALKRKRHREVAFLRHGGRSVLLVEDSRMFSTAIRFRLESELGVRVVHCADMKSLRTVVAKQEVEFGLAIVDLNLPGAPDCEALDFLLGENIRPLVFTGSFGDATRDKILAKGVLDYVVKDSPSAIQQVVVSVDRILASERTKALIVKPSEGCMEQEHSLLQRQRFEVIIAVEGAQALEVLDAERDIDLVLLDLDCPDYEGLMVLAEIRRRYTDMGVRVVGLSGRADDMAAPRFLKAGGDEFIRKPFCADEFTSRLLHLAAIHKRIQALSMAASRDYLTDVYNRRYFFETGKRLVDKAIRRGEKASIAILDIDHFKRLNDTYGHEVGDMVLKDVSRQLKARLGGRHLLARLGGEEFGMLFEDLDLAEAVACCDGLRKELAATPIEADGEPVTITVSIGVAAIEAEEAFDNHLNAADQFLYMAKHGGRNRVFSVLALEATLAARRAAAY</sequence>
<dbReference type="PANTHER" id="PTHR45138:SF9">
    <property type="entry name" value="DIGUANYLATE CYCLASE DGCM-RELATED"/>
    <property type="match status" value="1"/>
</dbReference>
<feature type="modified residue" description="4-aspartylphosphate" evidence="3">
    <location>
        <position position="193"/>
    </location>
</feature>
<dbReference type="GO" id="GO:0000160">
    <property type="term" value="P:phosphorelay signal transduction system"/>
    <property type="evidence" value="ECO:0007669"/>
    <property type="project" value="InterPro"/>
</dbReference>
<dbReference type="Gene3D" id="3.30.70.270">
    <property type="match status" value="1"/>
</dbReference>
<dbReference type="PROSITE" id="PS50110">
    <property type="entry name" value="RESPONSE_REGULATORY"/>
    <property type="match status" value="2"/>
</dbReference>
<dbReference type="Pfam" id="PF00072">
    <property type="entry name" value="Response_reg"/>
    <property type="match status" value="1"/>
</dbReference>
<dbReference type="InterPro" id="IPR011006">
    <property type="entry name" value="CheY-like_superfamily"/>
</dbReference>
<dbReference type="GO" id="GO:0043709">
    <property type="term" value="P:cell adhesion involved in single-species biofilm formation"/>
    <property type="evidence" value="ECO:0007669"/>
    <property type="project" value="TreeGrafter"/>
</dbReference>
<dbReference type="Proteomes" id="UP000219167">
    <property type="component" value="Unassembled WGS sequence"/>
</dbReference>
<dbReference type="Pfam" id="PF00990">
    <property type="entry name" value="GGDEF"/>
    <property type="match status" value="1"/>
</dbReference>
<dbReference type="FunFam" id="3.30.70.270:FF:000001">
    <property type="entry name" value="Diguanylate cyclase domain protein"/>
    <property type="match status" value="1"/>
</dbReference>
<dbReference type="Gene3D" id="3.40.50.2300">
    <property type="match status" value="2"/>
</dbReference>
<dbReference type="PANTHER" id="PTHR45138">
    <property type="entry name" value="REGULATORY COMPONENTS OF SENSORY TRANSDUCTION SYSTEM"/>
    <property type="match status" value="1"/>
</dbReference>
<dbReference type="GO" id="GO:0005886">
    <property type="term" value="C:plasma membrane"/>
    <property type="evidence" value="ECO:0007669"/>
    <property type="project" value="TreeGrafter"/>
</dbReference>
<dbReference type="InterPro" id="IPR050469">
    <property type="entry name" value="Diguanylate_Cyclase"/>
</dbReference>
<feature type="domain" description="Response regulatory" evidence="4">
    <location>
        <begin position="20"/>
        <end position="135"/>
    </location>
</feature>
<protein>
    <recommendedName>
        <fullName evidence="1">diguanylate cyclase</fullName>
        <ecNumber evidence="1">2.7.7.65</ecNumber>
    </recommendedName>
</protein>
<evidence type="ECO:0000259" key="4">
    <source>
        <dbReference type="PROSITE" id="PS50110"/>
    </source>
</evidence>
<organism evidence="6 7">
    <name type="scientific">Rhizobium subbaraonis</name>
    <dbReference type="NCBI Taxonomy" id="908946"/>
    <lineage>
        <taxon>Bacteria</taxon>
        <taxon>Pseudomonadati</taxon>
        <taxon>Pseudomonadota</taxon>
        <taxon>Alphaproteobacteria</taxon>
        <taxon>Hyphomicrobiales</taxon>
        <taxon>Rhizobiaceae</taxon>
        <taxon>Rhizobium/Agrobacterium group</taxon>
        <taxon>Rhizobium</taxon>
    </lineage>
</organism>
<proteinExistence type="predicted"/>
<name>A0A285UM67_9HYPH</name>
<dbReference type="SMART" id="SM00267">
    <property type="entry name" value="GGDEF"/>
    <property type="match status" value="1"/>
</dbReference>
<dbReference type="RefSeq" id="WP_245423556.1">
    <property type="nucleotide sequence ID" value="NZ_OBQD01000010.1"/>
</dbReference>
<evidence type="ECO:0000313" key="7">
    <source>
        <dbReference type="Proteomes" id="UP000219167"/>
    </source>
</evidence>
<dbReference type="SMART" id="SM00448">
    <property type="entry name" value="REC"/>
    <property type="match status" value="2"/>
</dbReference>
<dbReference type="GO" id="GO:0052621">
    <property type="term" value="F:diguanylate cyclase activity"/>
    <property type="evidence" value="ECO:0007669"/>
    <property type="project" value="UniProtKB-EC"/>
</dbReference>
<evidence type="ECO:0000259" key="5">
    <source>
        <dbReference type="PROSITE" id="PS50887"/>
    </source>
</evidence>
<dbReference type="AlphaFoldDB" id="A0A285UM67"/>
<dbReference type="PROSITE" id="PS50887">
    <property type="entry name" value="GGDEF"/>
    <property type="match status" value="1"/>
</dbReference>
<dbReference type="CDD" id="cd01949">
    <property type="entry name" value="GGDEF"/>
    <property type="match status" value="1"/>
</dbReference>
<dbReference type="InterPro" id="IPR001789">
    <property type="entry name" value="Sig_transdc_resp-reg_receiver"/>
</dbReference>
<dbReference type="EC" id="2.7.7.65" evidence="1"/>
<dbReference type="EMBL" id="OBQD01000010">
    <property type="protein sequence ID" value="SOC42939.1"/>
    <property type="molecule type" value="Genomic_DNA"/>
</dbReference>
<accession>A0A285UM67</accession>
<dbReference type="NCBIfam" id="TIGR00254">
    <property type="entry name" value="GGDEF"/>
    <property type="match status" value="1"/>
</dbReference>
<evidence type="ECO:0000256" key="3">
    <source>
        <dbReference type="PROSITE-ProRule" id="PRU00169"/>
    </source>
</evidence>
<keyword evidence="7" id="KW-1185">Reference proteome</keyword>
<feature type="modified residue" description="4-aspartylphosphate" evidence="3">
    <location>
        <position position="72"/>
    </location>
</feature>
<feature type="domain" description="Response regulatory" evidence="4">
    <location>
        <begin position="143"/>
        <end position="260"/>
    </location>
</feature>
<dbReference type="InterPro" id="IPR043128">
    <property type="entry name" value="Rev_trsase/Diguanyl_cyclase"/>
</dbReference>
<dbReference type="SUPFAM" id="SSF55073">
    <property type="entry name" value="Nucleotide cyclase"/>
    <property type="match status" value="1"/>
</dbReference>
<dbReference type="InterPro" id="IPR000160">
    <property type="entry name" value="GGDEF_dom"/>
</dbReference>
<dbReference type="GO" id="GO:1902201">
    <property type="term" value="P:negative regulation of bacterial-type flagellum-dependent cell motility"/>
    <property type="evidence" value="ECO:0007669"/>
    <property type="project" value="TreeGrafter"/>
</dbReference>
<dbReference type="InterPro" id="IPR029787">
    <property type="entry name" value="Nucleotide_cyclase"/>
</dbReference>
<reference evidence="6 7" key="1">
    <citation type="submission" date="2017-08" db="EMBL/GenBank/DDBJ databases">
        <authorList>
            <person name="de Groot N.N."/>
        </authorList>
    </citation>
    <scope>NUCLEOTIDE SEQUENCE [LARGE SCALE GENOMIC DNA]</scope>
    <source>
        <strain evidence="6 7">JC85</strain>
    </source>
</reference>